<organism evidence="3 4">
    <name type="scientific">Exidia glandulosa HHB12029</name>
    <dbReference type="NCBI Taxonomy" id="1314781"/>
    <lineage>
        <taxon>Eukaryota</taxon>
        <taxon>Fungi</taxon>
        <taxon>Dikarya</taxon>
        <taxon>Basidiomycota</taxon>
        <taxon>Agaricomycotina</taxon>
        <taxon>Agaricomycetes</taxon>
        <taxon>Auriculariales</taxon>
        <taxon>Exidiaceae</taxon>
        <taxon>Exidia</taxon>
    </lineage>
</organism>
<feature type="compositionally biased region" description="Low complexity" evidence="1">
    <location>
        <begin position="84"/>
        <end position="95"/>
    </location>
</feature>
<dbReference type="InterPro" id="IPR001810">
    <property type="entry name" value="F-box_dom"/>
</dbReference>
<dbReference type="OrthoDB" id="2754196at2759"/>
<dbReference type="InParanoid" id="A0A165FVJ8"/>
<sequence>MHAVLLHKERLGIHAVVHTTLQMALERGISDGDVPTLVQEIRAAVDQALDHISNELGIKSAPTAAPALIIAQPQQAPAVAQAPAPATPSTTFAQPEDVKPQITTPTAPRAHSKRILIKRTARRVLLPDEVLLNIFQRLLPAPSVAPDLNIFHRNPGCLAPLLCAAAVCEDWRSVALRTPKLWSRLHGLSFGELCNLPEILLRSVPQPVYVDIDMRSDRKYRNRDIANALALHMDRIRSLSIRLNPAHTLAWSSLQNPLSANAPLLEHFELDFGSTGGSYTLPEALFGNHAPKLTHVAFDPDLLLPHTVLPHVHTFDTRSRAAPVPETLARVIFSSCPLLKTLFLHAPLPDAKQLMVTHPVGVAPRTTLQHPGARYSRDRNLDSLTLRADILHLDAVPTLQLFNHKHIAHVHLLNPNVLTVEFVRRRIREIRNMCVGEGRVALRDSQKFERVFSEMHPAVLHDIFTGPATPDIFGRLESLTVWDWLVDDNAYRLLVKQRAPELRKLSILIRPPSHGARSSAVSVFAVMKRLRWEIPSLSSLWVTSVDVTGAFEPHPCASVHVRDLLEFVRDGLWFRTQRLREVVLDEVVFAEGVGSPLIDELRTCVDDLYLC</sequence>
<reference evidence="3 4" key="1">
    <citation type="journal article" date="2016" name="Mol. Biol. Evol.">
        <title>Comparative Genomics of Early-Diverging Mushroom-Forming Fungi Provides Insights into the Origins of Lignocellulose Decay Capabilities.</title>
        <authorList>
            <person name="Nagy L.G."/>
            <person name="Riley R."/>
            <person name="Tritt A."/>
            <person name="Adam C."/>
            <person name="Daum C."/>
            <person name="Floudas D."/>
            <person name="Sun H."/>
            <person name="Yadav J.S."/>
            <person name="Pangilinan J."/>
            <person name="Larsson K.H."/>
            <person name="Matsuura K."/>
            <person name="Barry K."/>
            <person name="Labutti K."/>
            <person name="Kuo R."/>
            <person name="Ohm R.A."/>
            <person name="Bhattacharya S.S."/>
            <person name="Shirouzu T."/>
            <person name="Yoshinaga Y."/>
            <person name="Martin F.M."/>
            <person name="Grigoriev I.V."/>
            <person name="Hibbett D.S."/>
        </authorList>
    </citation>
    <scope>NUCLEOTIDE SEQUENCE [LARGE SCALE GENOMIC DNA]</scope>
    <source>
        <strain evidence="3 4">HHB12029</strain>
    </source>
</reference>
<keyword evidence="4" id="KW-1185">Reference proteome</keyword>
<dbReference type="Gene3D" id="1.20.1280.50">
    <property type="match status" value="1"/>
</dbReference>
<accession>A0A165FVJ8</accession>
<name>A0A165FVJ8_EXIGL</name>
<proteinExistence type="predicted"/>
<dbReference type="EMBL" id="KV426068">
    <property type="protein sequence ID" value="KZV89594.1"/>
    <property type="molecule type" value="Genomic_DNA"/>
</dbReference>
<gene>
    <name evidence="3" type="ORF">EXIGLDRAFT_695412</name>
</gene>
<dbReference type="STRING" id="1314781.A0A165FVJ8"/>
<feature type="region of interest" description="Disordered" evidence="1">
    <location>
        <begin position="84"/>
        <end position="105"/>
    </location>
</feature>
<protein>
    <recommendedName>
        <fullName evidence="2">F-box domain-containing protein</fullName>
    </recommendedName>
</protein>
<evidence type="ECO:0000313" key="3">
    <source>
        <dbReference type="EMBL" id="KZV89594.1"/>
    </source>
</evidence>
<evidence type="ECO:0000256" key="1">
    <source>
        <dbReference type="SAM" id="MobiDB-lite"/>
    </source>
</evidence>
<dbReference type="Proteomes" id="UP000077266">
    <property type="component" value="Unassembled WGS sequence"/>
</dbReference>
<feature type="domain" description="F-box" evidence="2">
    <location>
        <begin position="126"/>
        <end position="186"/>
    </location>
</feature>
<dbReference type="AlphaFoldDB" id="A0A165FVJ8"/>
<evidence type="ECO:0000313" key="4">
    <source>
        <dbReference type="Proteomes" id="UP000077266"/>
    </source>
</evidence>
<dbReference type="Pfam" id="PF12937">
    <property type="entry name" value="F-box-like"/>
    <property type="match status" value="1"/>
</dbReference>
<evidence type="ECO:0000259" key="2">
    <source>
        <dbReference type="Pfam" id="PF12937"/>
    </source>
</evidence>